<dbReference type="RefSeq" id="WP_344860369.1">
    <property type="nucleotide sequence ID" value="NZ_BAAAUT010000024.1"/>
</dbReference>
<reference evidence="5" key="1">
    <citation type="journal article" date="2019" name="Int. J. Syst. Evol. Microbiol.">
        <title>The Global Catalogue of Microorganisms (GCM) 10K type strain sequencing project: providing services to taxonomists for standard genome sequencing and annotation.</title>
        <authorList>
            <consortium name="The Broad Institute Genomics Platform"/>
            <consortium name="The Broad Institute Genome Sequencing Center for Infectious Disease"/>
            <person name="Wu L."/>
            <person name="Ma J."/>
        </authorList>
    </citation>
    <scope>NUCLEOTIDE SEQUENCE [LARGE SCALE GENOMIC DNA]</scope>
    <source>
        <strain evidence="5">JCM 9373</strain>
    </source>
</reference>
<evidence type="ECO:0000256" key="1">
    <source>
        <dbReference type="ARBA" id="ARBA00022527"/>
    </source>
</evidence>
<comment type="caution">
    <text evidence="4">The sequence shown here is derived from an EMBL/GenBank/DDBJ whole genome shotgun (WGS) entry which is preliminary data.</text>
</comment>
<feature type="region of interest" description="Disordered" evidence="2">
    <location>
        <begin position="1"/>
        <end position="47"/>
    </location>
</feature>
<protein>
    <recommendedName>
        <fullName evidence="3">Histidine kinase/HSP90-like ATPase domain-containing protein</fullName>
    </recommendedName>
</protein>
<dbReference type="EMBL" id="BAAAUT010000024">
    <property type="protein sequence ID" value="GAA3139316.1"/>
    <property type="molecule type" value="Genomic_DNA"/>
</dbReference>
<gene>
    <name evidence="4" type="ORF">GCM10010466_33090</name>
</gene>
<dbReference type="PANTHER" id="PTHR35526:SF3">
    <property type="entry name" value="ANTI-SIGMA-F FACTOR RSBW"/>
    <property type="match status" value="1"/>
</dbReference>
<dbReference type="InterPro" id="IPR003594">
    <property type="entry name" value="HATPase_dom"/>
</dbReference>
<dbReference type="Pfam" id="PF13581">
    <property type="entry name" value="HATPase_c_2"/>
    <property type="match status" value="1"/>
</dbReference>
<dbReference type="Proteomes" id="UP001500320">
    <property type="component" value="Unassembled WGS sequence"/>
</dbReference>
<keyword evidence="1" id="KW-0808">Transferase</keyword>
<keyword evidence="1" id="KW-0418">Kinase</keyword>
<proteinExistence type="predicted"/>
<dbReference type="SUPFAM" id="SSF55874">
    <property type="entry name" value="ATPase domain of HSP90 chaperone/DNA topoisomerase II/histidine kinase"/>
    <property type="match status" value="1"/>
</dbReference>
<evidence type="ECO:0000259" key="3">
    <source>
        <dbReference type="Pfam" id="PF13581"/>
    </source>
</evidence>
<evidence type="ECO:0000313" key="5">
    <source>
        <dbReference type="Proteomes" id="UP001500320"/>
    </source>
</evidence>
<keyword evidence="1" id="KW-0723">Serine/threonine-protein kinase</keyword>
<evidence type="ECO:0000313" key="4">
    <source>
        <dbReference type="EMBL" id="GAA3139316.1"/>
    </source>
</evidence>
<name>A0ABP6NAC5_9ACTN</name>
<keyword evidence="5" id="KW-1185">Reference proteome</keyword>
<dbReference type="Gene3D" id="3.30.565.10">
    <property type="entry name" value="Histidine kinase-like ATPase, C-terminal domain"/>
    <property type="match status" value="1"/>
</dbReference>
<sequence length="178" mass="18320">MNEDGARPARSLAGDGRFPPSSVPPGGTPPAAGPPSPDGTSPPVDLPAPARTALAELAFCLPDLPAVREFAAAHARRGGMAEERLPDFLVAVNEVATNAVTHGHASAKALLRMWVADGALVVEIRDEGRWTPEAVPGQTPPGPYATSGMGLWVARMVSSDISFRTGAGGTTVTMSFTI</sequence>
<dbReference type="InterPro" id="IPR036890">
    <property type="entry name" value="HATPase_C_sf"/>
</dbReference>
<dbReference type="CDD" id="cd16936">
    <property type="entry name" value="HATPase_RsbW-like"/>
    <property type="match status" value="1"/>
</dbReference>
<accession>A0ABP6NAC5</accession>
<dbReference type="InterPro" id="IPR050267">
    <property type="entry name" value="Anti-sigma-factor_SerPK"/>
</dbReference>
<organism evidence="4 5">
    <name type="scientific">Planomonospora alba</name>
    <dbReference type="NCBI Taxonomy" id="161354"/>
    <lineage>
        <taxon>Bacteria</taxon>
        <taxon>Bacillati</taxon>
        <taxon>Actinomycetota</taxon>
        <taxon>Actinomycetes</taxon>
        <taxon>Streptosporangiales</taxon>
        <taxon>Streptosporangiaceae</taxon>
        <taxon>Planomonospora</taxon>
    </lineage>
</organism>
<dbReference type="PANTHER" id="PTHR35526">
    <property type="entry name" value="ANTI-SIGMA-F FACTOR RSBW-RELATED"/>
    <property type="match status" value="1"/>
</dbReference>
<feature type="compositionally biased region" description="Pro residues" evidence="2">
    <location>
        <begin position="21"/>
        <end position="37"/>
    </location>
</feature>
<evidence type="ECO:0000256" key="2">
    <source>
        <dbReference type="SAM" id="MobiDB-lite"/>
    </source>
</evidence>
<feature type="domain" description="Histidine kinase/HSP90-like ATPase" evidence="3">
    <location>
        <begin position="63"/>
        <end position="176"/>
    </location>
</feature>